<accession>A0ABY9JI10</accession>
<dbReference type="EMBL" id="CP120983">
    <property type="protein sequence ID" value="WLQ67367.1"/>
    <property type="molecule type" value="Genomic_DNA"/>
</dbReference>
<dbReference type="Proteomes" id="UP001224433">
    <property type="component" value="Chromosome"/>
</dbReference>
<evidence type="ECO:0000313" key="3">
    <source>
        <dbReference type="Proteomes" id="UP001224433"/>
    </source>
</evidence>
<feature type="region of interest" description="Disordered" evidence="1">
    <location>
        <begin position="1"/>
        <end position="141"/>
    </location>
</feature>
<evidence type="ECO:0000313" key="2">
    <source>
        <dbReference type="EMBL" id="WLQ67367.1"/>
    </source>
</evidence>
<sequence>MSRRVSLPGADELFRTTGGMGLQASSPAERRRKANGEARVPAPAGASDPAPDAGGQGGVAAGGDAPSGASQEEHSAADADGGGSRNRGDGDDRGQAAAAQPRTRGTAAPQEPTVTVQPQRGRGGGGGRGANRRPSGRERHDEKITVYVSAEELMDLEHARLVLRGEHGLAVDRGRIVREAVAVVLADLESRGDASILVRRLRGR</sequence>
<dbReference type="RefSeq" id="WP_306104512.1">
    <property type="nucleotide sequence ID" value="NZ_CP120983.1"/>
</dbReference>
<organism evidence="2 3">
    <name type="scientific">Streptomyces glycanivorans</name>
    <dbReference type="NCBI Taxonomy" id="3033808"/>
    <lineage>
        <taxon>Bacteria</taxon>
        <taxon>Bacillati</taxon>
        <taxon>Actinomycetota</taxon>
        <taxon>Actinomycetes</taxon>
        <taxon>Kitasatosporales</taxon>
        <taxon>Streptomycetaceae</taxon>
        <taxon>Streptomyces</taxon>
    </lineage>
</organism>
<protein>
    <submittedName>
        <fullName evidence="2">Uncharacterized protein</fullName>
    </submittedName>
</protein>
<proteinExistence type="predicted"/>
<keyword evidence="3" id="KW-1185">Reference proteome</keyword>
<evidence type="ECO:0000256" key="1">
    <source>
        <dbReference type="SAM" id="MobiDB-lite"/>
    </source>
</evidence>
<gene>
    <name evidence="2" type="ORF">P8A20_29005</name>
</gene>
<name>A0ABY9JI10_9ACTN</name>
<reference evidence="2 3" key="1">
    <citation type="submission" date="2023-03" db="EMBL/GenBank/DDBJ databases">
        <title>Isolation and description of six Streptomyces strains from soil environments, able to metabolize different microbial glucans.</title>
        <authorList>
            <person name="Widen T."/>
            <person name="Larsbrink J."/>
        </authorList>
    </citation>
    <scope>NUCLEOTIDE SEQUENCE [LARGE SCALE GENOMIC DNA]</scope>
    <source>
        <strain evidence="2 3">Alt3</strain>
    </source>
</reference>
<feature type="compositionally biased region" description="Low complexity" evidence="1">
    <location>
        <begin position="41"/>
        <end position="53"/>
    </location>
</feature>